<reference evidence="2 3" key="1">
    <citation type="journal article" date="2021" name="Elife">
        <title>Chloroplast acquisition without the gene transfer in kleptoplastic sea slugs, Plakobranchus ocellatus.</title>
        <authorList>
            <person name="Maeda T."/>
            <person name="Takahashi S."/>
            <person name="Yoshida T."/>
            <person name="Shimamura S."/>
            <person name="Takaki Y."/>
            <person name="Nagai Y."/>
            <person name="Toyoda A."/>
            <person name="Suzuki Y."/>
            <person name="Arimoto A."/>
            <person name="Ishii H."/>
            <person name="Satoh N."/>
            <person name="Nishiyama T."/>
            <person name="Hasebe M."/>
            <person name="Maruyama T."/>
            <person name="Minagawa J."/>
            <person name="Obokata J."/>
            <person name="Shigenobu S."/>
        </authorList>
    </citation>
    <scope>NUCLEOTIDE SEQUENCE [LARGE SCALE GENOMIC DNA]</scope>
</reference>
<dbReference type="PANTHER" id="PTHR11412">
    <property type="entry name" value="MACROGLOBULIN / COMPLEMENT"/>
    <property type="match status" value="1"/>
</dbReference>
<dbReference type="PANTHER" id="PTHR11412:SF171">
    <property type="entry name" value="PREGNANCY ZONE PROTEIN-LIKE PROTEIN"/>
    <property type="match status" value="1"/>
</dbReference>
<gene>
    <name evidence="2" type="ORF">PoB_005407600</name>
</gene>
<dbReference type="EMBL" id="BLXT01005934">
    <property type="protein sequence ID" value="GFO27571.1"/>
    <property type="molecule type" value="Genomic_DNA"/>
</dbReference>
<keyword evidence="1" id="KW-0732">Signal</keyword>
<proteinExistence type="predicted"/>
<sequence length="307" mass="34585">MAPRNLVCFSIQALILALGLSGAYARDGFVMTIPLTLRSDTWSEYCMILYGDVPGQRDVTLSLSRIDSGERSITMMDVFTIGRLHCERFPVPPPGDYNFTLSNSTNILHDPITIAVTDNRFILIQLEQPVLKRVTGFKVMILTLMTSMKPRTHMIRSVKVTNRRGIVMDEVVNVTTTGIAHVGLRTSKFSLAMLYTLEVILDSGVKVTKIFYVPEYNYRMFEISIETPTYVPLSYRTISGRVCGSSTESDNVPVFGSERVNLRKLKKSKRTLKLSFNILKTDVDLRNKFTISVENKFEGLNSLTTAE</sequence>
<feature type="signal peptide" evidence="1">
    <location>
        <begin position="1"/>
        <end position="25"/>
    </location>
</feature>
<evidence type="ECO:0000313" key="3">
    <source>
        <dbReference type="Proteomes" id="UP000735302"/>
    </source>
</evidence>
<feature type="chain" id="PRO_5043607320" evidence="1">
    <location>
        <begin position="26"/>
        <end position="307"/>
    </location>
</feature>
<dbReference type="Proteomes" id="UP000735302">
    <property type="component" value="Unassembled WGS sequence"/>
</dbReference>
<dbReference type="InterPro" id="IPR050473">
    <property type="entry name" value="A2M/Complement_sys"/>
</dbReference>
<keyword evidence="3" id="KW-1185">Reference proteome</keyword>
<organism evidence="2 3">
    <name type="scientific">Plakobranchus ocellatus</name>
    <dbReference type="NCBI Taxonomy" id="259542"/>
    <lineage>
        <taxon>Eukaryota</taxon>
        <taxon>Metazoa</taxon>
        <taxon>Spiralia</taxon>
        <taxon>Lophotrochozoa</taxon>
        <taxon>Mollusca</taxon>
        <taxon>Gastropoda</taxon>
        <taxon>Heterobranchia</taxon>
        <taxon>Euthyneura</taxon>
        <taxon>Panpulmonata</taxon>
        <taxon>Sacoglossa</taxon>
        <taxon>Placobranchoidea</taxon>
        <taxon>Plakobranchidae</taxon>
        <taxon>Plakobranchus</taxon>
    </lineage>
</organism>
<evidence type="ECO:0000313" key="2">
    <source>
        <dbReference type="EMBL" id="GFO27571.1"/>
    </source>
</evidence>
<protein>
    <submittedName>
        <fullName evidence="2">Alpha-2-macroglobulin-like protein</fullName>
    </submittedName>
</protein>
<evidence type="ECO:0000256" key="1">
    <source>
        <dbReference type="SAM" id="SignalP"/>
    </source>
</evidence>
<dbReference type="AlphaFoldDB" id="A0AAV4C8A7"/>
<accession>A0AAV4C8A7</accession>
<name>A0AAV4C8A7_9GAST</name>
<comment type="caution">
    <text evidence="2">The sequence shown here is derived from an EMBL/GenBank/DDBJ whole genome shotgun (WGS) entry which is preliminary data.</text>
</comment>